<dbReference type="InterPro" id="IPR000089">
    <property type="entry name" value="Biotin_lipoyl"/>
</dbReference>
<evidence type="ECO:0000256" key="4">
    <source>
        <dbReference type="PIRSR" id="PIRSR617453-50"/>
    </source>
</evidence>
<dbReference type="SUPFAM" id="SSF51230">
    <property type="entry name" value="Single hybrid motif"/>
    <property type="match status" value="1"/>
</dbReference>
<dbReference type="KEGG" id="abat:CFX1CAM_1271"/>
<dbReference type="InterPro" id="IPR033753">
    <property type="entry name" value="GCV_H/Fam206"/>
</dbReference>
<dbReference type="GO" id="GO:0019464">
    <property type="term" value="P:glycine decarboxylation via glycine cleavage system"/>
    <property type="evidence" value="ECO:0007669"/>
    <property type="project" value="UniProtKB-UniRule"/>
</dbReference>
<evidence type="ECO:0000313" key="7">
    <source>
        <dbReference type="Proteomes" id="UP000195514"/>
    </source>
</evidence>
<dbReference type="InterPro" id="IPR011053">
    <property type="entry name" value="Single_hybrid_motif"/>
</dbReference>
<dbReference type="PROSITE" id="PS00189">
    <property type="entry name" value="LIPOYL"/>
    <property type="match status" value="1"/>
</dbReference>
<dbReference type="NCBIfam" id="TIGR00527">
    <property type="entry name" value="gcvH"/>
    <property type="match status" value="1"/>
</dbReference>
<evidence type="ECO:0000256" key="2">
    <source>
        <dbReference type="ARBA" id="ARBA00022823"/>
    </source>
</evidence>
<dbReference type="Proteomes" id="UP000195514">
    <property type="component" value="Chromosome I"/>
</dbReference>
<sequence length="130" mass="14279">MNTPQELKYAKTDEWIKVDGDEAIIGISDYAQDQLSDIVYVEFVVEEGDAVTKGSEIATVESVKAAAEVNAPASGMVIAINEELSDEPERLNSDPYGAAWLIKIKLDDPSELDGLMSADEYDAYNEDRED</sequence>
<protein>
    <recommendedName>
        <fullName evidence="3">Glycine cleavage system H protein</fullName>
    </recommendedName>
</protein>
<dbReference type="InterPro" id="IPR017453">
    <property type="entry name" value="GCV_H_sub"/>
</dbReference>
<comment type="subunit">
    <text evidence="3">The glycine cleavage system is composed of four proteins: P, T, L and H.</text>
</comment>
<dbReference type="RefSeq" id="WP_087862193.1">
    <property type="nucleotide sequence ID" value="NZ_LT859958.1"/>
</dbReference>
<evidence type="ECO:0000259" key="5">
    <source>
        <dbReference type="PROSITE" id="PS50968"/>
    </source>
</evidence>
<dbReference type="CDD" id="cd06848">
    <property type="entry name" value="GCS_H"/>
    <property type="match status" value="1"/>
</dbReference>
<dbReference type="Gene3D" id="2.40.50.100">
    <property type="match status" value="1"/>
</dbReference>
<dbReference type="GO" id="GO:0009249">
    <property type="term" value="P:protein lipoylation"/>
    <property type="evidence" value="ECO:0007669"/>
    <property type="project" value="TreeGrafter"/>
</dbReference>
<comment type="cofactor">
    <cofactor evidence="3">
        <name>(R)-lipoate</name>
        <dbReference type="ChEBI" id="CHEBI:83088"/>
    </cofactor>
    <text evidence="3">Binds 1 lipoyl cofactor covalently.</text>
</comment>
<proteinExistence type="inferred from homology"/>
<dbReference type="PROSITE" id="PS50968">
    <property type="entry name" value="BIOTINYL_LIPOYL"/>
    <property type="match status" value="1"/>
</dbReference>
<name>A0A1Y6K462_9CHLR</name>
<feature type="domain" description="Lipoyl-binding" evidence="5">
    <location>
        <begin position="22"/>
        <end position="105"/>
    </location>
</feature>
<reference evidence="7" key="1">
    <citation type="submission" date="2017-05" db="EMBL/GenBank/DDBJ databases">
        <authorList>
            <person name="Kirkegaard R."/>
            <person name="Mcilroy J S."/>
        </authorList>
    </citation>
    <scope>NUCLEOTIDE SEQUENCE [LARGE SCALE GENOMIC DNA]</scope>
</reference>
<comment type="similarity">
    <text evidence="1 3">Belongs to the GcvH family.</text>
</comment>
<dbReference type="InterPro" id="IPR003016">
    <property type="entry name" value="2-oxoA_DH_lipoyl-BS"/>
</dbReference>
<dbReference type="InterPro" id="IPR002930">
    <property type="entry name" value="GCV_H"/>
</dbReference>
<dbReference type="Pfam" id="PF01597">
    <property type="entry name" value="GCV_H"/>
    <property type="match status" value="1"/>
</dbReference>
<organism evidence="6 7">
    <name type="scientific">Candidatus Brevifilum fermentans</name>
    <dbReference type="NCBI Taxonomy" id="1986204"/>
    <lineage>
        <taxon>Bacteria</taxon>
        <taxon>Bacillati</taxon>
        <taxon>Chloroflexota</taxon>
        <taxon>Anaerolineae</taxon>
        <taxon>Anaerolineales</taxon>
        <taxon>Anaerolineaceae</taxon>
        <taxon>Candidatus Brevifilum</taxon>
    </lineage>
</organism>
<dbReference type="GO" id="GO:0005829">
    <property type="term" value="C:cytosol"/>
    <property type="evidence" value="ECO:0007669"/>
    <property type="project" value="TreeGrafter"/>
</dbReference>
<feature type="modified residue" description="N6-lipoyllysine" evidence="3 4">
    <location>
        <position position="64"/>
    </location>
</feature>
<accession>A0A1Y6K462</accession>
<evidence type="ECO:0000313" key="6">
    <source>
        <dbReference type="EMBL" id="SMX54336.1"/>
    </source>
</evidence>
<keyword evidence="2 3" id="KW-0450">Lipoyl</keyword>
<dbReference type="AlphaFoldDB" id="A0A1Y6K462"/>
<dbReference type="GO" id="GO:0005960">
    <property type="term" value="C:glycine cleavage complex"/>
    <property type="evidence" value="ECO:0007669"/>
    <property type="project" value="InterPro"/>
</dbReference>
<dbReference type="PANTHER" id="PTHR11715:SF3">
    <property type="entry name" value="GLYCINE CLEAVAGE SYSTEM H PROTEIN-RELATED"/>
    <property type="match status" value="1"/>
</dbReference>
<evidence type="ECO:0000256" key="3">
    <source>
        <dbReference type="HAMAP-Rule" id="MF_00272"/>
    </source>
</evidence>
<dbReference type="EMBL" id="LT859958">
    <property type="protein sequence ID" value="SMX54336.1"/>
    <property type="molecule type" value="Genomic_DNA"/>
</dbReference>
<gene>
    <name evidence="3 6" type="primary">gcvH</name>
    <name evidence="6" type="ORF">CFX1CAM_1271</name>
</gene>
<dbReference type="HAMAP" id="MF_00272">
    <property type="entry name" value="GcvH"/>
    <property type="match status" value="1"/>
</dbReference>
<dbReference type="PANTHER" id="PTHR11715">
    <property type="entry name" value="GLYCINE CLEAVAGE SYSTEM H PROTEIN"/>
    <property type="match status" value="1"/>
</dbReference>
<dbReference type="OrthoDB" id="9796712at2"/>
<comment type="function">
    <text evidence="3">The glycine cleavage system catalyzes the degradation of glycine. The H protein shuttles the methylamine group of glycine from the P protein to the T protein.</text>
</comment>
<evidence type="ECO:0000256" key="1">
    <source>
        <dbReference type="ARBA" id="ARBA00009249"/>
    </source>
</evidence>
<keyword evidence="7" id="KW-1185">Reference proteome</keyword>
<dbReference type="NCBIfam" id="NF002270">
    <property type="entry name" value="PRK01202.1"/>
    <property type="match status" value="1"/>
</dbReference>